<feature type="transmembrane region" description="Helical" evidence="5">
    <location>
        <begin position="201"/>
        <end position="221"/>
    </location>
</feature>
<keyword evidence="2 5" id="KW-0812">Transmembrane</keyword>
<dbReference type="GO" id="GO:0016020">
    <property type="term" value="C:membrane"/>
    <property type="evidence" value="ECO:0007669"/>
    <property type="project" value="UniProtKB-SubCell"/>
</dbReference>
<dbReference type="PANTHER" id="PTHR23514">
    <property type="entry name" value="BYPASS OF STOP CODON PROTEIN 6"/>
    <property type="match status" value="1"/>
</dbReference>
<keyword evidence="4 5" id="KW-0472">Membrane</keyword>
<dbReference type="GO" id="GO:0022857">
    <property type="term" value="F:transmembrane transporter activity"/>
    <property type="evidence" value="ECO:0007669"/>
    <property type="project" value="InterPro"/>
</dbReference>
<evidence type="ECO:0000259" key="6">
    <source>
        <dbReference type="PROSITE" id="PS50850"/>
    </source>
</evidence>
<evidence type="ECO:0000313" key="7">
    <source>
        <dbReference type="EMBL" id="GHA22737.1"/>
    </source>
</evidence>
<dbReference type="CDD" id="cd17393">
    <property type="entry name" value="MFS_MosC_like"/>
    <property type="match status" value="1"/>
</dbReference>
<dbReference type="EMBL" id="BMZE01000002">
    <property type="protein sequence ID" value="GHA22737.1"/>
    <property type="molecule type" value="Genomic_DNA"/>
</dbReference>
<accession>A0A918S3W0</accession>
<keyword evidence="3 5" id="KW-1133">Transmembrane helix</keyword>
<feature type="transmembrane region" description="Helical" evidence="5">
    <location>
        <begin position="359"/>
        <end position="377"/>
    </location>
</feature>
<evidence type="ECO:0000256" key="4">
    <source>
        <dbReference type="ARBA" id="ARBA00023136"/>
    </source>
</evidence>
<gene>
    <name evidence="7" type="ORF">GCM10007989_17710</name>
</gene>
<dbReference type="SUPFAM" id="SSF103473">
    <property type="entry name" value="MFS general substrate transporter"/>
    <property type="match status" value="1"/>
</dbReference>
<feature type="transmembrane region" description="Helical" evidence="5">
    <location>
        <begin position="101"/>
        <end position="119"/>
    </location>
</feature>
<proteinExistence type="predicted"/>
<keyword evidence="8" id="KW-1185">Reference proteome</keyword>
<reference evidence="7" key="2">
    <citation type="submission" date="2020-09" db="EMBL/GenBank/DDBJ databases">
        <authorList>
            <person name="Sun Q."/>
            <person name="Kim S."/>
        </authorList>
    </citation>
    <scope>NUCLEOTIDE SEQUENCE</scope>
    <source>
        <strain evidence="7">KCTC 32437</strain>
    </source>
</reference>
<dbReference type="InterPro" id="IPR020846">
    <property type="entry name" value="MFS_dom"/>
</dbReference>
<feature type="transmembrane region" description="Helical" evidence="5">
    <location>
        <begin position="77"/>
        <end position="95"/>
    </location>
</feature>
<feature type="transmembrane region" description="Helical" evidence="5">
    <location>
        <begin position="241"/>
        <end position="262"/>
    </location>
</feature>
<name>A0A918S3W0_9HYPH</name>
<feature type="transmembrane region" description="Helical" evidence="5">
    <location>
        <begin position="47"/>
        <end position="65"/>
    </location>
</feature>
<organism evidence="7 8">
    <name type="scientific">Devosia pacifica</name>
    <dbReference type="NCBI Taxonomy" id="1335967"/>
    <lineage>
        <taxon>Bacteria</taxon>
        <taxon>Pseudomonadati</taxon>
        <taxon>Pseudomonadota</taxon>
        <taxon>Alphaproteobacteria</taxon>
        <taxon>Hyphomicrobiales</taxon>
        <taxon>Devosiaceae</taxon>
        <taxon>Devosia</taxon>
    </lineage>
</organism>
<dbReference type="Proteomes" id="UP000646579">
    <property type="component" value="Unassembled WGS sequence"/>
</dbReference>
<sequence>MMRFEKPRIAAQWRIAALFFIHALASGAIHTRIPDLQLQLGLNESELGFTLMGLPVGALSMFLFSSKIIERLGPRRTILFLMPVMVTTPALIPLVPNPFAMFALMALNGVAFSVTNIAMNVEADRIEASSPDRIMNTCHGVWSVGFLLTALIGAVARGLHISPLVHLASLIPVVMLAMAVVVWPMKAAAERPHAGSGRRRLAWPTAATLGLVGFGLCAGVLEGGARAWSIIYMRETFEVSAFVQSLTLPALLASMAIGRLTADRFIDRFGPVRVARVLCLVSLLGLSFVALAPVVGAALTGFALIGFGICVTIPLMLSAAARLGDRPSSENVAATTLLIQSTNLLSPAVLGWIAEGFGLRTTFGVMVPIVVLSFIMANRLAPRSQDGAARAAASS</sequence>
<reference evidence="7" key="1">
    <citation type="journal article" date="2014" name="Int. J. Syst. Evol. Microbiol.">
        <title>Complete genome sequence of Corynebacterium casei LMG S-19264T (=DSM 44701T), isolated from a smear-ripened cheese.</title>
        <authorList>
            <consortium name="US DOE Joint Genome Institute (JGI-PGF)"/>
            <person name="Walter F."/>
            <person name="Albersmeier A."/>
            <person name="Kalinowski J."/>
            <person name="Ruckert C."/>
        </authorList>
    </citation>
    <scope>NUCLEOTIDE SEQUENCE</scope>
    <source>
        <strain evidence="7">KCTC 32437</strain>
    </source>
</reference>
<dbReference type="InterPro" id="IPR011701">
    <property type="entry name" value="MFS"/>
</dbReference>
<evidence type="ECO:0000313" key="8">
    <source>
        <dbReference type="Proteomes" id="UP000646579"/>
    </source>
</evidence>
<feature type="transmembrane region" description="Helical" evidence="5">
    <location>
        <begin position="332"/>
        <end position="353"/>
    </location>
</feature>
<dbReference type="AlphaFoldDB" id="A0A918S3W0"/>
<evidence type="ECO:0000256" key="2">
    <source>
        <dbReference type="ARBA" id="ARBA00022692"/>
    </source>
</evidence>
<dbReference type="InterPro" id="IPR036259">
    <property type="entry name" value="MFS_trans_sf"/>
</dbReference>
<comment type="subcellular location">
    <subcellularLocation>
        <location evidence="1">Membrane</location>
        <topology evidence="1">Multi-pass membrane protein</topology>
    </subcellularLocation>
</comment>
<evidence type="ECO:0000256" key="3">
    <source>
        <dbReference type="ARBA" id="ARBA00022989"/>
    </source>
</evidence>
<feature type="transmembrane region" description="Helical" evidence="5">
    <location>
        <begin position="165"/>
        <end position="189"/>
    </location>
</feature>
<protein>
    <submittedName>
        <fullName evidence="7">MFS transporter</fullName>
    </submittedName>
</protein>
<comment type="caution">
    <text evidence="7">The sequence shown here is derived from an EMBL/GenBank/DDBJ whole genome shotgun (WGS) entry which is preliminary data.</text>
</comment>
<evidence type="ECO:0000256" key="5">
    <source>
        <dbReference type="SAM" id="Phobius"/>
    </source>
</evidence>
<dbReference type="InterPro" id="IPR051788">
    <property type="entry name" value="MFS_Transporter"/>
</dbReference>
<feature type="transmembrane region" description="Helical" evidence="5">
    <location>
        <begin position="274"/>
        <end position="295"/>
    </location>
</feature>
<evidence type="ECO:0000256" key="1">
    <source>
        <dbReference type="ARBA" id="ARBA00004141"/>
    </source>
</evidence>
<dbReference type="Gene3D" id="1.20.1250.20">
    <property type="entry name" value="MFS general substrate transporter like domains"/>
    <property type="match status" value="2"/>
</dbReference>
<feature type="domain" description="Major facilitator superfamily (MFS) profile" evidence="6">
    <location>
        <begin position="203"/>
        <end position="395"/>
    </location>
</feature>
<feature type="transmembrane region" description="Helical" evidence="5">
    <location>
        <begin position="140"/>
        <end position="159"/>
    </location>
</feature>
<feature type="transmembrane region" description="Helical" evidence="5">
    <location>
        <begin position="301"/>
        <end position="320"/>
    </location>
</feature>
<dbReference type="PANTHER" id="PTHR23514:SF13">
    <property type="entry name" value="INNER MEMBRANE PROTEIN YBJJ"/>
    <property type="match status" value="1"/>
</dbReference>
<dbReference type="Pfam" id="PF07690">
    <property type="entry name" value="MFS_1"/>
    <property type="match status" value="1"/>
</dbReference>
<dbReference type="PROSITE" id="PS50850">
    <property type="entry name" value="MFS"/>
    <property type="match status" value="1"/>
</dbReference>